<evidence type="ECO:0000313" key="3">
    <source>
        <dbReference type="Proteomes" id="UP000283841"/>
    </source>
</evidence>
<keyword evidence="3" id="KW-1185">Reference proteome</keyword>
<dbReference type="AlphaFoldDB" id="A0A443HNT5"/>
<dbReference type="VEuPathDB" id="FungiDB:C8Q69DRAFT_473857"/>
<evidence type="ECO:0000313" key="2">
    <source>
        <dbReference type="EMBL" id="RWQ93512.1"/>
    </source>
</evidence>
<feature type="region of interest" description="Disordered" evidence="1">
    <location>
        <begin position="136"/>
        <end position="261"/>
    </location>
</feature>
<organism evidence="2 3">
    <name type="scientific">Byssochlamys spectabilis</name>
    <name type="common">Paecilomyces variotii</name>
    <dbReference type="NCBI Taxonomy" id="264951"/>
    <lineage>
        <taxon>Eukaryota</taxon>
        <taxon>Fungi</taxon>
        <taxon>Dikarya</taxon>
        <taxon>Ascomycota</taxon>
        <taxon>Pezizomycotina</taxon>
        <taxon>Eurotiomycetes</taxon>
        <taxon>Eurotiomycetidae</taxon>
        <taxon>Eurotiales</taxon>
        <taxon>Thermoascaceae</taxon>
        <taxon>Paecilomyces</taxon>
    </lineage>
</organism>
<sequence>MARRMLKELKPIDPSRDLQPGESFIVYYKNTGIGRKDLWLGIICLESMVPAMLRRFANARPKVGEWVYLPGKNNYQWLEKTNLYHVEARPPSSLSSPLRPDSKLFLTLHKIAKSGKDAEFWFEMAAEERKAKGILDRKPSLVLPTKKPAEKDPMTPKSDSHGSSKTTDQHPQTKEAGGFLAQKRSGVDQGYVDTGTKSPSTGTTPKTSDRATPDDIEPERPPVSVDASPNSESGSRNPTPKGKYVYRSVGTQTDPESLPRHSPDDVFDIYVGSGADHGIFQLSFKSIEKCPLLIAYLKDKDVPYIFHPGLYGLPASEFEPIYSFLVTGEFDPKLVDRSKSVNSEERPRILGDQFRFGHKYSLADIDSSEELDKQILRFGRIYMNAGVFGLDILQGLALWKIQIAWNSFAGLHHLVPILEVAQMTTGKANGDPEVGANSSRDPLYNWMIGFFADTMDLFFHSCPHQFWEVMGSNHELQESVMRRRAEKLAKDPSRYLNLEEIIASRDSSRFPHQSGQMEG</sequence>
<protein>
    <submittedName>
        <fullName evidence="2">Uncharacterized protein</fullName>
    </submittedName>
</protein>
<dbReference type="RefSeq" id="XP_028483157.1">
    <property type="nucleotide sequence ID" value="XM_028631076.1"/>
</dbReference>
<dbReference type="Proteomes" id="UP000283841">
    <property type="component" value="Unassembled WGS sequence"/>
</dbReference>
<dbReference type="GeneID" id="39600353"/>
<feature type="compositionally biased region" description="Low complexity" evidence="1">
    <location>
        <begin position="194"/>
        <end position="206"/>
    </location>
</feature>
<gene>
    <name evidence="2" type="ORF">C8Q69DRAFT_473857</name>
</gene>
<feature type="compositionally biased region" description="Basic and acidic residues" evidence="1">
    <location>
        <begin position="147"/>
        <end position="173"/>
    </location>
</feature>
<evidence type="ECO:0000256" key="1">
    <source>
        <dbReference type="SAM" id="MobiDB-lite"/>
    </source>
</evidence>
<reference evidence="2 3" key="1">
    <citation type="journal article" date="2018" name="Front. Microbiol.">
        <title>Genomic and genetic insights into a cosmopolitan fungus, Paecilomyces variotii (Eurotiales).</title>
        <authorList>
            <person name="Urquhart A.S."/>
            <person name="Mondo S.J."/>
            <person name="Makela M.R."/>
            <person name="Hane J.K."/>
            <person name="Wiebenga A."/>
            <person name="He G."/>
            <person name="Mihaltcheva S."/>
            <person name="Pangilinan J."/>
            <person name="Lipzen A."/>
            <person name="Barry K."/>
            <person name="de Vries R.P."/>
            <person name="Grigoriev I.V."/>
            <person name="Idnurm A."/>
        </authorList>
    </citation>
    <scope>NUCLEOTIDE SEQUENCE [LARGE SCALE GENOMIC DNA]</scope>
    <source>
        <strain evidence="2 3">CBS 101075</strain>
    </source>
</reference>
<accession>A0A443HNT5</accession>
<dbReference type="EMBL" id="RCNU01000009">
    <property type="protein sequence ID" value="RWQ93512.1"/>
    <property type="molecule type" value="Genomic_DNA"/>
</dbReference>
<proteinExistence type="predicted"/>
<feature type="compositionally biased region" description="Polar residues" evidence="1">
    <location>
        <begin position="227"/>
        <end position="238"/>
    </location>
</feature>
<name>A0A443HNT5_BYSSP</name>
<comment type="caution">
    <text evidence="2">The sequence shown here is derived from an EMBL/GenBank/DDBJ whole genome shotgun (WGS) entry which is preliminary data.</text>
</comment>